<sequence>MGGGQQPSYGPPGTGPAPEQRIYGYQAAAGVPGSLDVGHSLSYGWEKFRRNPGPWVAVTSLGLVLYLLFVLIVRIFEPTTLVPLVLIFLVVMAGLWLLQAALVRGALYETDGYRSAFGSYFHLPNVGNVLLTALLAFSATSLASALCLVPGIAIGIGCVFSLHFVVDQDEGPIEAIRSSVLLVLANIWPVLLLVGSVIVMTFLGALLCGFGLLIAGPVSAIAVTYAYRTLTGGPVSDV</sequence>
<evidence type="ECO:0000256" key="1">
    <source>
        <dbReference type="SAM" id="Phobius"/>
    </source>
</evidence>
<organism evidence="2 3">
    <name type="scientific">Nocardia donostiensis</name>
    <dbReference type="NCBI Taxonomy" id="1538463"/>
    <lineage>
        <taxon>Bacteria</taxon>
        <taxon>Bacillati</taxon>
        <taxon>Actinomycetota</taxon>
        <taxon>Actinomycetes</taxon>
        <taxon>Mycobacteriales</taxon>
        <taxon>Nocardiaceae</taxon>
        <taxon>Nocardia</taxon>
    </lineage>
</organism>
<feature type="transmembrane region" description="Helical" evidence="1">
    <location>
        <begin position="143"/>
        <end position="166"/>
    </location>
</feature>
<gene>
    <name evidence="2" type="ORF">B0T46_04245</name>
</gene>
<feature type="transmembrane region" description="Helical" evidence="1">
    <location>
        <begin position="119"/>
        <end position="137"/>
    </location>
</feature>
<keyword evidence="1" id="KW-1133">Transmembrane helix</keyword>
<feature type="transmembrane region" description="Helical" evidence="1">
    <location>
        <begin position="55"/>
        <end position="76"/>
    </location>
</feature>
<keyword evidence="1" id="KW-0472">Membrane</keyword>
<evidence type="ECO:0000313" key="2">
    <source>
        <dbReference type="EMBL" id="ONM50366.1"/>
    </source>
</evidence>
<feature type="transmembrane region" description="Helical" evidence="1">
    <location>
        <begin position="178"/>
        <end position="198"/>
    </location>
</feature>
<reference evidence="2 3" key="1">
    <citation type="journal article" date="2016" name="Antonie Van Leeuwenhoek">
        <title>Nocardia donostiensis sp. nov., isolated from human respiratory specimens.</title>
        <authorList>
            <person name="Ercibengoa M."/>
            <person name="Bell M."/>
            <person name="Marimon J.M."/>
            <person name="Humrighouse B."/>
            <person name="Klenk H.P."/>
            <person name="Potter G."/>
            <person name="Perez-Trallero E."/>
        </authorList>
    </citation>
    <scope>NUCLEOTIDE SEQUENCE [LARGE SCALE GENOMIC DNA]</scope>
    <source>
        <strain evidence="2 3">X1655</strain>
    </source>
</reference>
<feature type="transmembrane region" description="Helical" evidence="1">
    <location>
        <begin position="82"/>
        <end position="107"/>
    </location>
</feature>
<proteinExistence type="predicted"/>
<dbReference type="AlphaFoldDB" id="A0A1W0B5Z0"/>
<evidence type="ECO:0000313" key="3">
    <source>
        <dbReference type="Proteomes" id="UP000188836"/>
    </source>
</evidence>
<keyword evidence="1" id="KW-0812">Transmembrane</keyword>
<keyword evidence="3" id="KW-1185">Reference proteome</keyword>
<comment type="caution">
    <text evidence="2">The sequence shown here is derived from an EMBL/GenBank/DDBJ whole genome shotgun (WGS) entry which is preliminary data.</text>
</comment>
<dbReference type="OrthoDB" id="4829830at2"/>
<protein>
    <submittedName>
        <fullName evidence="2">Uncharacterized protein</fullName>
    </submittedName>
</protein>
<dbReference type="Proteomes" id="UP000188836">
    <property type="component" value="Unassembled WGS sequence"/>
</dbReference>
<accession>A0A1W0B5Z0</accession>
<dbReference type="EMBL" id="MUMY01000002">
    <property type="protein sequence ID" value="ONM50366.1"/>
    <property type="molecule type" value="Genomic_DNA"/>
</dbReference>
<name>A0A1W0B5Z0_9NOCA</name>
<dbReference type="STRING" id="1538463.B0T36_08340"/>
<feature type="transmembrane region" description="Helical" evidence="1">
    <location>
        <begin position="204"/>
        <end position="227"/>
    </location>
</feature>